<proteinExistence type="predicted"/>
<dbReference type="Proteomes" id="UP001164459">
    <property type="component" value="Chromosome"/>
</dbReference>
<feature type="chain" id="PRO_5047273443" description="MYXO-CTERM domain-containing protein" evidence="1">
    <location>
        <begin position="23"/>
        <end position="216"/>
    </location>
</feature>
<keyword evidence="1" id="KW-0732">Signal</keyword>
<gene>
    <name evidence="2" type="ORF">O0S08_04475</name>
</gene>
<evidence type="ECO:0000313" key="2">
    <source>
        <dbReference type="EMBL" id="WAS95394.1"/>
    </source>
</evidence>
<dbReference type="EMBL" id="CP114040">
    <property type="protein sequence ID" value="WAS95394.1"/>
    <property type="molecule type" value="Genomic_DNA"/>
</dbReference>
<organism evidence="2 3">
    <name type="scientific">Nannocystis punicea</name>
    <dbReference type="NCBI Taxonomy" id="2995304"/>
    <lineage>
        <taxon>Bacteria</taxon>
        <taxon>Pseudomonadati</taxon>
        <taxon>Myxococcota</taxon>
        <taxon>Polyangia</taxon>
        <taxon>Nannocystales</taxon>
        <taxon>Nannocystaceae</taxon>
        <taxon>Nannocystis</taxon>
    </lineage>
</organism>
<feature type="signal peptide" evidence="1">
    <location>
        <begin position="1"/>
        <end position="22"/>
    </location>
</feature>
<evidence type="ECO:0000313" key="3">
    <source>
        <dbReference type="Proteomes" id="UP001164459"/>
    </source>
</evidence>
<sequence length="216" mass="22998">MRWQLAVLGALALFHAPSVARATCLTRCDVRMVFDDCTSPADDVWPAELPVGLVVACGDGHHSPEDSSAPRERDAGGCVVSVPATQIELSRTSEERSLVPMQAAFREKGACLGWPRFELEQPLSPGAYHVIQPAAFAFRVSDEARAETSKRVPPAALSCYQCWGGGPPHEPPALPPPPPAAHGRAGCDVHDAEGPGVLALCGLALVLGRWRRRARG</sequence>
<protein>
    <recommendedName>
        <fullName evidence="4">MYXO-CTERM domain-containing protein</fullName>
    </recommendedName>
</protein>
<reference evidence="2" key="1">
    <citation type="submission" date="2022-11" db="EMBL/GenBank/DDBJ databases">
        <title>Minimal conservation of predation-associated metabolite biosynthetic gene clusters underscores biosynthetic potential of Myxococcota including descriptions for ten novel species: Archangium lansinium sp. nov., Myxococcus landrumus sp. nov., Nannocystis bai.</title>
        <authorList>
            <person name="Ahearne A."/>
            <person name="Stevens C."/>
            <person name="Dowd S."/>
        </authorList>
    </citation>
    <scope>NUCLEOTIDE SEQUENCE</scope>
    <source>
        <strain evidence="2">Fl3</strain>
    </source>
</reference>
<evidence type="ECO:0000256" key="1">
    <source>
        <dbReference type="SAM" id="SignalP"/>
    </source>
</evidence>
<name>A0ABY7H8T2_9BACT</name>
<keyword evidence="3" id="KW-1185">Reference proteome</keyword>
<evidence type="ECO:0008006" key="4">
    <source>
        <dbReference type="Google" id="ProtNLM"/>
    </source>
</evidence>
<accession>A0ABY7H8T2</accession>
<dbReference type="RefSeq" id="WP_269037726.1">
    <property type="nucleotide sequence ID" value="NZ_CP114040.1"/>
</dbReference>